<dbReference type="OrthoDB" id="6683964at2759"/>
<dbReference type="GeneID" id="114338188"/>
<evidence type="ECO:0000313" key="2">
    <source>
        <dbReference type="Proteomes" id="UP001652700"/>
    </source>
</evidence>
<name>A0A6P7GDL9_DIAVI</name>
<dbReference type="EnsemblMetazoa" id="XM_028288776.2">
    <property type="protein sequence ID" value="XP_028144577.1"/>
    <property type="gene ID" value="LOC114338188"/>
</dbReference>
<evidence type="ECO:0000313" key="1">
    <source>
        <dbReference type="EnsemblMetazoa" id="XP_028144577.1"/>
    </source>
</evidence>
<reference evidence="3" key="1">
    <citation type="submission" date="2025-04" db="UniProtKB">
        <authorList>
            <consortium name="RefSeq"/>
        </authorList>
    </citation>
    <scope>IDENTIFICATION</scope>
    <source>
        <tissue evidence="3">Whole insect</tissue>
    </source>
</reference>
<organism evidence="3">
    <name type="scientific">Diabrotica virgifera virgifera</name>
    <name type="common">western corn rootworm</name>
    <dbReference type="NCBI Taxonomy" id="50390"/>
    <lineage>
        <taxon>Eukaryota</taxon>
        <taxon>Metazoa</taxon>
        <taxon>Ecdysozoa</taxon>
        <taxon>Arthropoda</taxon>
        <taxon>Hexapoda</taxon>
        <taxon>Insecta</taxon>
        <taxon>Pterygota</taxon>
        <taxon>Neoptera</taxon>
        <taxon>Endopterygota</taxon>
        <taxon>Coleoptera</taxon>
        <taxon>Polyphaga</taxon>
        <taxon>Cucujiformia</taxon>
        <taxon>Chrysomeloidea</taxon>
        <taxon>Chrysomelidae</taxon>
        <taxon>Galerucinae</taxon>
        <taxon>Diabroticina</taxon>
        <taxon>Diabroticites</taxon>
        <taxon>Diabrotica</taxon>
    </lineage>
</organism>
<protein>
    <submittedName>
        <fullName evidence="3">Uncharacterized protein LOC114338188</fullName>
    </submittedName>
</protein>
<dbReference type="KEGG" id="dvv:114338188"/>
<keyword evidence="2" id="KW-1185">Reference proteome</keyword>
<dbReference type="InParanoid" id="A0A6P7GDL9"/>
<accession>A0A6P7GDL9</accession>
<proteinExistence type="predicted"/>
<dbReference type="RefSeq" id="XP_028144577.1">
    <property type="nucleotide sequence ID" value="XM_028288776.1"/>
</dbReference>
<gene>
    <name evidence="3" type="primary">LOC114338188</name>
</gene>
<dbReference type="AlphaFoldDB" id="A0A6P7GDL9"/>
<evidence type="ECO:0000313" key="3">
    <source>
        <dbReference type="RefSeq" id="XP_028144577.1"/>
    </source>
</evidence>
<dbReference type="Proteomes" id="UP001652700">
    <property type="component" value="Unplaced"/>
</dbReference>
<sequence length="153" mass="18238">MLIQLSGCFEILAKFNAKNFENFKYTRMQFYRKLSLQKYDASKEIIVQNNNNYQRVITPQSAYRSSKFQQKGIILTCRQKKIKYFRHKELCFLAWAVTHLIYWLYDLQIIPFGSLLSIEPPPWTFQQPLKKPEARNYIIEPDWSSAPTKSICI</sequence>
<reference evidence="1" key="2">
    <citation type="submission" date="2025-05" db="UniProtKB">
        <authorList>
            <consortium name="EnsemblMetazoa"/>
        </authorList>
    </citation>
    <scope>IDENTIFICATION</scope>
</reference>